<feature type="domain" description="Type I restriction modification DNA specificity" evidence="4">
    <location>
        <begin position="256"/>
        <end position="412"/>
    </location>
</feature>
<keyword evidence="5" id="KW-0378">Hydrolase</keyword>
<dbReference type="Pfam" id="PF01420">
    <property type="entry name" value="Methylase_S"/>
    <property type="match status" value="2"/>
</dbReference>
<evidence type="ECO:0000256" key="2">
    <source>
        <dbReference type="ARBA" id="ARBA00022747"/>
    </source>
</evidence>
<comment type="similarity">
    <text evidence="1">Belongs to the type-I restriction system S methylase family.</text>
</comment>
<dbReference type="Proteomes" id="UP000546173">
    <property type="component" value="Unassembled WGS sequence"/>
</dbReference>
<evidence type="ECO:0000256" key="3">
    <source>
        <dbReference type="ARBA" id="ARBA00023125"/>
    </source>
</evidence>
<dbReference type="PANTHER" id="PTHR30408:SF12">
    <property type="entry name" value="TYPE I RESTRICTION ENZYME MJAVIII SPECIFICITY SUBUNIT"/>
    <property type="match status" value="1"/>
</dbReference>
<reference evidence="5 6" key="1">
    <citation type="submission" date="2020-08" db="EMBL/GenBank/DDBJ databases">
        <title>Pseudomonas sp. nov.</title>
        <authorList>
            <person name="Gieschler S."/>
            <person name="Fiedler G."/>
            <person name="Brinks E."/>
            <person name="Boehnlein C."/>
            <person name="Franz C.M.A.P."/>
            <person name="Kabisch J."/>
        </authorList>
    </citation>
    <scope>NUCLEOTIDE SEQUENCE [LARGE SCALE GENOMIC DNA]</scope>
    <source>
        <strain evidence="5 6">MBT-2</strain>
    </source>
</reference>
<dbReference type="InterPro" id="IPR000055">
    <property type="entry name" value="Restrct_endonuc_typeI_TRD"/>
</dbReference>
<dbReference type="EMBL" id="JACMYH010000004">
    <property type="protein sequence ID" value="MBC2679623.1"/>
    <property type="molecule type" value="Genomic_DNA"/>
</dbReference>
<keyword evidence="5" id="KW-0255">Endonuclease</keyword>
<dbReference type="Gene3D" id="1.10.287.1120">
    <property type="entry name" value="Bipartite methylase S protein"/>
    <property type="match status" value="1"/>
</dbReference>
<dbReference type="RefSeq" id="WP_185794815.1">
    <property type="nucleotide sequence ID" value="NZ_JACMYH010000004.1"/>
</dbReference>
<protein>
    <submittedName>
        <fullName evidence="5">Restriction endonuclease subunit S</fullName>
    </submittedName>
</protein>
<sequence length="444" mass="49870">MDSLLAPKYEKYIDSGEGWIGEIPDHWVVLRLKSLFCEKKYISNMALSCGAISFGEVVQKSDEMITDSTKHSYQEVLSGEFLINPLNLNYDLTSLRIALSKIDVVVSSGYIVLKEVAHINKQYFKYLLHRYDVAVMKLLGAGVRQTISFNQISNSLLIYPPLEEQLSISKFLDQKCTQIDQAVKFKKRQIERFKERKQILIQQAVTRGLNPDASMRDSGIEWIGEIPAHWDLQKVKHLSSFITSGPRGWSDFFSENGAYFLQSGNLNEDMAVEWGSAVRVNPRLGAEGLRTRLRNNDVVVCITGAKTGKAAIAEFFDGREVYINQHLALIRPVEAVVPRYLALTLHSAVGQTYFFLEQYGLKQGLGLDDVKNALVILPPRGEQEKIVAHVDAQSALIARGIELLQQQITKLKEYKATLINSAVTGKIKVPGVVEPAEIEEREIA</sequence>
<evidence type="ECO:0000313" key="5">
    <source>
        <dbReference type="EMBL" id="MBC2679623.1"/>
    </source>
</evidence>
<comment type="caution">
    <text evidence="5">The sequence shown here is derived from an EMBL/GenBank/DDBJ whole genome shotgun (WGS) entry which is preliminary data.</text>
</comment>
<evidence type="ECO:0000256" key="1">
    <source>
        <dbReference type="ARBA" id="ARBA00010923"/>
    </source>
</evidence>
<dbReference type="InterPro" id="IPR052021">
    <property type="entry name" value="Type-I_RS_S_subunit"/>
</dbReference>
<dbReference type="GO" id="GO:0004519">
    <property type="term" value="F:endonuclease activity"/>
    <property type="evidence" value="ECO:0007669"/>
    <property type="project" value="UniProtKB-KW"/>
</dbReference>
<dbReference type="SUPFAM" id="SSF116734">
    <property type="entry name" value="DNA methylase specificity domain"/>
    <property type="match status" value="2"/>
</dbReference>
<evidence type="ECO:0000259" key="4">
    <source>
        <dbReference type="Pfam" id="PF01420"/>
    </source>
</evidence>
<evidence type="ECO:0000313" key="6">
    <source>
        <dbReference type="Proteomes" id="UP000546173"/>
    </source>
</evidence>
<dbReference type="InterPro" id="IPR044946">
    <property type="entry name" value="Restrct_endonuc_typeI_TRD_sf"/>
</dbReference>
<organism evidence="5 6">
    <name type="scientific">Pseudomonas baltica</name>
    <dbReference type="NCBI Taxonomy" id="2762576"/>
    <lineage>
        <taxon>Bacteria</taxon>
        <taxon>Pseudomonadati</taxon>
        <taxon>Pseudomonadota</taxon>
        <taxon>Gammaproteobacteria</taxon>
        <taxon>Pseudomonadales</taxon>
        <taxon>Pseudomonadaceae</taxon>
        <taxon>Pseudomonas</taxon>
    </lineage>
</organism>
<gene>
    <name evidence="5" type="ORF">H7993_14595</name>
</gene>
<feature type="domain" description="Type I restriction modification DNA specificity" evidence="4">
    <location>
        <begin position="92"/>
        <end position="177"/>
    </location>
</feature>
<dbReference type="GO" id="GO:0003677">
    <property type="term" value="F:DNA binding"/>
    <property type="evidence" value="ECO:0007669"/>
    <property type="project" value="UniProtKB-KW"/>
</dbReference>
<dbReference type="Gene3D" id="3.90.220.20">
    <property type="entry name" value="DNA methylase specificity domains"/>
    <property type="match status" value="2"/>
</dbReference>
<proteinExistence type="inferred from homology"/>
<dbReference type="PANTHER" id="PTHR30408">
    <property type="entry name" value="TYPE-1 RESTRICTION ENZYME ECOKI SPECIFICITY PROTEIN"/>
    <property type="match status" value="1"/>
</dbReference>
<accession>A0A7X1G6Z4</accession>
<dbReference type="GO" id="GO:0009307">
    <property type="term" value="P:DNA restriction-modification system"/>
    <property type="evidence" value="ECO:0007669"/>
    <property type="project" value="UniProtKB-KW"/>
</dbReference>
<keyword evidence="2" id="KW-0680">Restriction system</keyword>
<keyword evidence="5" id="KW-0540">Nuclease</keyword>
<keyword evidence="6" id="KW-1185">Reference proteome</keyword>
<name>A0A7X1G6Z4_9PSED</name>
<dbReference type="AlphaFoldDB" id="A0A7X1G6Z4"/>
<keyword evidence="3" id="KW-0238">DNA-binding</keyword>